<evidence type="ECO:0000256" key="3">
    <source>
        <dbReference type="HAMAP-Rule" id="MF_00849"/>
    </source>
</evidence>
<dbReference type="SUPFAM" id="SSF50447">
    <property type="entry name" value="Translation proteins"/>
    <property type="match status" value="1"/>
</dbReference>
<protein>
    <recommendedName>
        <fullName evidence="3">Large ribosomal subunit assembly factor BipA</fullName>
        <ecNumber evidence="3">3.6.5.-</ecNumber>
    </recommendedName>
    <alternativeName>
        <fullName evidence="3">GTP-binding protein BipA</fullName>
    </alternativeName>
</protein>
<dbReference type="FunFam" id="3.30.70.870:FF:000003">
    <property type="entry name" value="GTP-binding protein TypA"/>
    <property type="match status" value="1"/>
</dbReference>
<dbReference type="PROSITE" id="PS51722">
    <property type="entry name" value="G_TR_2"/>
    <property type="match status" value="1"/>
</dbReference>
<dbReference type="GO" id="GO:0003924">
    <property type="term" value="F:GTPase activity"/>
    <property type="evidence" value="ECO:0007669"/>
    <property type="project" value="UniProtKB-UniRule"/>
</dbReference>
<dbReference type="InterPro" id="IPR042116">
    <property type="entry name" value="TypA/BipA_C"/>
</dbReference>
<dbReference type="GO" id="GO:0043022">
    <property type="term" value="F:ribosome binding"/>
    <property type="evidence" value="ECO:0007669"/>
    <property type="project" value="UniProtKB-UniRule"/>
</dbReference>
<dbReference type="GO" id="GO:0010467">
    <property type="term" value="P:gene expression"/>
    <property type="evidence" value="ECO:0007669"/>
    <property type="project" value="UniProtKB-ARBA"/>
</dbReference>
<comment type="catalytic activity">
    <reaction evidence="2 3">
        <text>GTP + H2O = GDP + phosphate + H(+)</text>
        <dbReference type="Rhea" id="RHEA:19669"/>
        <dbReference type="ChEBI" id="CHEBI:15377"/>
        <dbReference type="ChEBI" id="CHEBI:15378"/>
        <dbReference type="ChEBI" id="CHEBI:37565"/>
        <dbReference type="ChEBI" id="CHEBI:43474"/>
        <dbReference type="ChEBI" id="CHEBI:58189"/>
    </reaction>
</comment>
<dbReference type="InterPro" id="IPR009000">
    <property type="entry name" value="Transl_B-barrel_sf"/>
</dbReference>
<reference evidence="5 6" key="1">
    <citation type="submission" date="2019-02" db="EMBL/GenBank/DDBJ databases">
        <title>Deep-cultivation of Planctomycetes and their phenomic and genomic characterization uncovers novel biology.</title>
        <authorList>
            <person name="Wiegand S."/>
            <person name="Jogler M."/>
            <person name="Boedeker C."/>
            <person name="Pinto D."/>
            <person name="Vollmers J."/>
            <person name="Rivas-Marin E."/>
            <person name="Kohn T."/>
            <person name="Peeters S.H."/>
            <person name="Heuer A."/>
            <person name="Rast P."/>
            <person name="Oberbeckmann S."/>
            <person name="Bunk B."/>
            <person name="Jeske O."/>
            <person name="Meyerdierks A."/>
            <person name="Storesund J.E."/>
            <person name="Kallscheuer N."/>
            <person name="Luecker S."/>
            <person name="Lage O.M."/>
            <person name="Pohl T."/>
            <person name="Merkel B.J."/>
            <person name="Hornburger P."/>
            <person name="Mueller R.-W."/>
            <person name="Bruemmer F."/>
            <person name="Labrenz M."/>
            <person name="Spormann A.M."/>
            <person name="Op Den Camp H."/>
            <person name="Overmann J."/>
            <person name="Amann R."/>
            <person name="Jetten M.S.M."/>
            <person name="Mascher T."/>
            <person name="Medema M.H."/>
            <person name="Devos D.P."/>
            <person name="Kaster A.-K."/>
            <person name="Ovreas L."/>
            <person name="Rohde M."/>
            <person name="Galperin M.Y."/>
            <person name="Jogler C."/>
        </authorList>
    </citation>
    <scope>NUCLEOTIDE SEQUENCE [LARGE SCALE GENOMIC DNA]</scope>
    <source>
        <strain evidence="5 6">V7</strain>
    </source>
</reference>
<name>A0A5C6FSU8_9PLAN</name>
<dbReference type="SUPFAM" id="SSF52540">
    <property type="entry name" value="P-loop containing nucleoside triphosphate hydrolases"/>
    <property type="match status" value="1"/>
</dbReference>
<comment type="similarity">
    <text evidence="3">Belongs to the TRAFAC class translation factor GTPase superfamily. Classic translation factor GTPase family. BipA subfamily.</text>
</comment>
<comment type="function">
    <text evidence="3">A 50S ribosomal subunit assembly protein with GTPase activity, required for 50S subunit assembly at low temperatures, may also play a role in translation. Binds GTP and analogs. Binds the 70S ribosome between the 30S and 50S subunits, in a similar position as ribosome-bound EF-G; it contacts a number of ribosomal proteins, both rRNAs and the A-site tRNA.</text>
</comment>
<keyword evidence="3" id="KW-0378">Hydrolase</keyword>
<evidence type="ECO:0000259" key="4">
    <source>
        <dbReference type="PROSITE" id="PS51722"/>
    </source>
</evidence>
<dbReference type="CDD" id="cd03691">
    <property type="entry name" value="BipA_TypA_II"/>
    <property type="match status" value="1"/>
</dbReference>
<comment type="subcellular location">
    <subcellularLocation>
        <location evidence="3">Cytoplasm</location>
    </subcellularLocation>
    <text evidence="3">Binds to ribosomes.</text>
</comment>
<dbReference type="GO" id="GO:0000027">
    <property type="term" value="P:ribosomal large subunit assembly"/>
    <property type="evidence" value="ECO:0007669"/>
    <property type="project" value="UniProtKB-UniRule"/>
</dbReference>
<dbReference type="PRINTS" id="PR00315">
    <property type="entry name" value="ELONGATNFCT"/>
</dbReference>
<dbReference type="GO" id="GO:0005829">
    <property type="term" value="C:cytosol"/>
    <property type="evidence" value="ECO:0007669"/>
    <property type="project" value="TreeGrafter"/>
</dbReference>
<dbReference type="InterPro" id="IPR006298">
    <property type="entry name" value="BipA"/>
</dbReference>
<keyword evidence="3" id="KW-0820">tRNA-binding</keyword>
<comment type="subunit">
    <text evidence="3">Monomer.</text>
</comment>
<dbReference type="NCBIfam" id="TIGR00231">
    <property type="entry name" value="small_GTP"/>
    <property type="match status" value="1"/>
</dbReference>
<dbReference type="InterPro" id="IPR004161">
    <property type="entry name" value="EFTu-like_2"/>
</dbReference>
<dbReference type="CDD" id="cd01891">
    <property type="entry name" value="TypA_BipA"/>
    <property type="match status" value="1"/>
</dbReference>
<evidence type="ECO:0000313" key="6">
    <source>
        <dbReference type="Proteomes" id="UP000316476"/>
    </source>
</evidence>
<dbReference type="GO" id="GO:0019843">
    <property type="term" value="F:rRNA binding"/>
    <property type="evidence" value="ECO:0007669"/>
    <property type="project" value="UniProtKB-KW"/>
</dbReference>
<dbReference type="InterPro" id="IPR000640">
    <property type="entry name" value="EFG_V-like"/>
</dbReference>
<accession>A0A5C6FSU8</accession>
<dbReference type="AlphaFoldDB" id="A0A5C6FSU8"/>
<dbReference type="Gene3D" id="3.40.50.300">
    <property type="entry name" value="P-loop containing nucleotide triphosphate hydrolases"/>
    <property type="match status" value="1"/>
</dbReference>
<dbReference type="FunFam" id="3.40.50.300:FF:000055">
    <property type="entry name" value="GTP-binding protein TypA"/>
    <property type="match status" value="1"/>
</dbReference>
<dbReference type="InterPro" id="IPR048876">
    <property type="entry name" value="BipA_C"/>
</dbReference>
<dbReference type="SMART" id="SM00838">
    <property type="entry name" value="EFG_C"/>
    <property type="match status" value="1"/>
</dbReference>
<dbReference type="Pfam" id="PF00679">
    <property type="entry name" value="EFG_C"/>
    <property type="match status" value="1"/>
</dbReference>
<dbReference type="InterPro" id="IPR047043">
    <property type="entry name" value="BipA_III"/>
</dbReference>
<dbReference type="GO" id="GO:0000049">
    <property type="term" value="F:tRNA binding"/>
    <property type="evidence" value="ECO:0007669"/>
    <property type="project" value="UniProtKB-KW"/>
</dbReference>
<keyword evidence="3" id="KW-0547">Nucleotide-binding</keyword>
<feature type="binding site" evidence="3">
    <location>
        <begin position="67"/>
        <end position="72"/>
    </location>
    <ligand>
        <name>GTP</name>
        <dbReference type="ChEBI" id="CHEBI:37565"/>
    </ligand>
</feature>
<keyword evidence="3" id="KW-0699">rRNA-binding</keyword>
<evidence type="ECO:0000256" key="2">
    <source>
        <dbReference type="ARBA" id="ARBA00048548"/>
    </source>
</evidence>
<evidence type="ECO:0000313" key="5">
    <source>
        <dbReference type="EMBL" id="TWU66077.1"/>
    </source>
</evidence>
<dbReference type="PANTHER" id="PTHR42908">
    <property type="entry name" value="TRANSLATION ELONGATION FACTOR-RELATED"/>
    <property type="match status" value="1"/>
</dbReference>
<comment type="caution">
    <text evidence="5">The sequence shown here is derived from an EMBL/GenBank/DDBJ whole genome shotgun (WGS) entry which is preliminary data.</text>
</comment>
<dbReference type="FunFam" id="2.40.30.10:FF:000016">
    <property type="entry name" value="GTP-binding protein TypA"/>
    <property type="match status" value="1"/>
</dbReference>
<dbReference type="FunFam" id="2.40.50.250:FF:000001">
    <property type="entry name" value="GTP-binding protein TypA"/>
    <property type="match status" value="1"/>
</dbReference>
<dbReference type="HAMAP" id="MF_00849">
    <property type="entry name" value="BipA"/>
    <property type="match status" value="1"/>
</dbReference>
<dbReference type="GO" id="GO:0005525">
    <property type="term" value="F:GTP binding"/>
    <property type="evidence" value="ECO:0007669"/>
    <property type="project" value="UniProtKB-UniRule"/>
</dbReference>
<dbReference type="InterPro" id="IPR035647">
    <property type="entry name" value="EFG_III/V"/>
</dbReference>
<dbReference type="Gene3D" id="3.30.70.870">
    <property type="entry name" value="Elongation Factor G (Translational Gtpase), domain 3"/>
    <property type="match status" value="1"/>
</dbReference>
<dbReference type="InterPro" id="IPR047041">
    <property type="entry name" value="BipA_GTP-bd_dom"/>
</dbReference>
<dbReference type="InterPro" id="IPR047042">
    <property type="entry name" value="BipA_II"/>
</dbReference>
<dbReference type="PROSITE" id="PS00301">
    <property type="entry name" value="G_TR_1"/>
    <property type="match status" value="1"/>
</dbReference>
<dbReference type="EMBL" id="SJPZ01000001">
    <property type="protein sequence ID" value="TWU66077.1"/>
    <property type="molecule type" value="Genomic_DNA"/>
</dbReference>
<dbReference type="GO" id="GO:0009409">
    <property type="term" value="P:response to cold"/>
    <property type="evidence" value="ECO:0007669"/>
    <property type="project" value="UniProtKB-ARBA"/>
</dbReference>
<keyword evidence="3" id="KW-0690">Ribosome biogenesis</keyword>
<keyword evidence="3" id="KW-0694">RNA-binding</keyword>
<sequence>MPASALGVTASVWPPKETSHACPCDSRGLMRLFARPTNTNSIHPFHQRHPPLRRNDIRNVVIIAHVDHGKTTLVDCLLRQSGQFRDAELKGERILDSNDLERERGITILSKNIAIPYRDVKINLIDTPGHADFGGEVERVVQMADGALVLVDAAEGPMPQTRFVLEKALQAGVRPIVVVNKVDRPDGRPHEALDEALELLAELGGEDQLDNAAYVFASAKEGFATTDPEATSPNMQPLLDLLVDAVPGPEVETEAPLQMLVTTLDWSDYVGRIAIGRITAGGIRSGQNVMLYQKDQQRVAKVGGLFVFDKLGRTPAEQASAGDVIAIEGLENVEIGDTIANTEGGAALPRLSVDEPTLEMIFSVNTSPFLGREGKFVTTRQLKARLEKELERNVALRVRQVEGSDSYAVAGRGVLHLAVLIETMRREGYELSVGKPQVVYKEIDGIKHEPYEDLRVEVPTETMGPVMELVGLRRGTLDVMQQRGDFSLLSFKIPSRGLIGLRTKLLNATRGTAIIHHRFDSYQVVEGEVPRRGNGVLISMVSGKAMPFALFGLQDRSELFVAPGTEVYEGMIVGENARDNDMTVNPCREKKLTNMRASGSDENVILKPPRDMSLEAALEYIEDDELVEVTPENIRLRKAVLGEADRRRIKRAGKTAAAV</sequence>
<dbReference type="Pfam" id="PF21018">
    <property type="entry name" value="BipA_C"/>
    <property type="match status" value="1"/>
</dbReference>
<dbReference type="CDD" id="cd03710">
    <property type="entry name" value="BipA_TypA_C"/>
    <property type="match status" value="1"/>
</dbReference>
<feature type="domain" description="Tr-type G" evidence="4">
    <location>
        <begin position="55"/>
        <end position="250"/>
    </location>
</feature>
<dbReference type="EC" id="3.6.5.-" evidence="3"/>
<dbReference type="Proteomes" id="UP000316476">
    <property type="component" value="Unassembled WGS sequence"/>
</dbReference>
<dbReference type="PANTHER" id="PTHR42908:SF8">
    <property type="entry name" value="TR-TYPE G DOMAIN-CONTAINING PROTEIN"/>
    <property type="match status" value="1"/>
</dbReference>
<keyword evidence="1 3" id="KW-0342">GTP-binding</keyword>
<dbReference type="CDD" id="cd16263">
    <property type="entry name" value="BipA_III"/>
    <property type="match status" value="1"/>
</dbReference>
<feature type="binding site" evidence="3">
    <location>
        <begin position="180"/>
        <end position="183"/>
    </location>
    <ligand>
        <name>GTP</name>
        <dbReference type="ChEBI" id="CHEBI:37565"/>
    </ligand>
</feature>
<dbReference type="Pfam" id="PF00009">
    <property type="entry name" value="GTP_EFTU"/>
    <property type="match status" value="1"/>
</dbReference>
<dbReference type="Gene3D" id="3.30.70.240">
    <property type="match status" value="1"/>
</dbReference>
<proteinExistence type="inferred from homology"/>
<dbReference type="SUPFAM" id="SSF54980">
    <property type="entry name" value="EF-G C-terminal domain-like"/>
    <property type="match status" value="2"/>
</dbReference>
<dbReference type="Gene3D" id="2.40.50.250">
    <property type="entry name" value="bipa protein"/>
    <property type="match status" value="1"/>
</dbReference>
<dbReference type="InterPro" id="IPR000795">
    <property type="entry name" value="T_Tr_GTP-bd_dom"/>
</dbReference>
<dbReference type="Pfam" id="PF03144">
    <property type="entry name" value="GTP_EFTU_D2"/>
    <property type="match status" value="1"/>
</dbReference>
<dbReference type="Gene3D" id="2.40.30.10">
    <property type="entry name" value="Translation factors"/>
    <property type="match status" value="1"/>
</dbReference>
<dbReference type="InterPro" id="IPR005225">
    <property type="entry name" value="Small_GTP-bd"/>
</dbReference>
<keyword evidence="3" id="KW-0963">Cytoplasm</keyword>
<organism evidence="5 6">
    <name type="scientific">Crateriforma conspicua</name>
    <dbReference type="NCBI Taxonomy" id="2527996"/>
    <lineage>
        <taxon>Bacteria</taxon>
        <taxon>Pseudomonadati</taxon>
        <taxon>Planctomycetota</taxon>
        <taxon>Planctomycetia</taxon>
        <taxon>Planctomycetales</taxon>
        <taxon>Planctomycetaceae</taxon>
        <taxon>Crateriforma</taxon>
    </lineage>
</organism>
<dbReference type="InterPro" id="IPR027417">
    <property type="entry name" value="P-loop_NTPase"/>
</dbReference>
<dbReference type="InterPro" id="IPR031157">
    <property type="entry name" value="G_TR_CS"/>
</dbReference>
<dbReference type="FunFam" id="3.30.70.240:FF:000002">
    <property type="entry name" value="GTP-binding protein TypA"/>
    <property type="match status" value="1"/>
</dbReference>
<dbReference type="InterPro" id="IPR035651">
    <property type="entry name" value="BipA_V"/>
</dbReference>
<evidence type="ECO:0000256" key="1">
    <source>
        <dbReference type="ARBA" id="ARBA00023134"/>
    </source>
</evidence>
<gene>
    <name evidence="5" type="primary">typA</name>
    <name evidence="3" type="synonym">bipA</name>
    <name evidence="5" type="ORF">V7x_16340</name>
</gene>
<dbReference type="NCBIfam" id="TIGR01394">
    <property type="entry name" value="TypA_BipA"/>
    <property type="match status" value="1"/>
</dbReference>
<dbReference type="GO" id="GO:1990904">
    <property type="term" value="C:ribonucleoprotein complex"/>
    <property type="evidence" value="ECO:0007669"/>
    <property type="project" value="TreeGrafter"/>
</dbReference>